<dbReference type="Gene3D" id="1.10.1740.10">
    <property type="match status" value="1"/>
</dbReference>
<dbReference type="SUPFAM" id="SSF88946">
    <property type="entry name" value="Sigma2 domain of RNA polymerase sigma factors"/>
    <property type="match status" value="1"/>
</dbReference>
<evidence type="ECO:0000256" key="1">
    <source>
        <dbReference type="ARBA" id="ARBA00010641"/>
    </source>
</evidence>
<dbReference type="InterPro" id="IPR007627">
    <property type="entry name" value="RNA_pol_sigma70_r2"/>
</dbReference>
<evidence type="ECO:0000313" key="7">
    <source>
        <dbReference type="EMBL" id="MDT0466903.1"/>
    </source>
</evidence>
<dbReference type="InterPro" id="IPR039425">
    <property type="entry name" value="RNA_pol_sigma-70-like"/>
</dbReference>
<dbReference type="Proteomes" id="UP001183809">
    <property type="component" value="Unassembled WGS sequence"/>
</dbReference>
<dbReference type="Pfam" id="PF08281">
    <property type="entry name" value="Sigma70_r4_2"/>
    <property type="match status" value="1"/>
</dbReference>
<evidence type="ECO:0000256" key="2">
    <source>
        <dbReference type="ARBA" id="ARBA00023015"/>
    </source>
</evidence>
<keyword evidence="4" id="KW-0804">Transcription</keyword>
<sequence length="312" mass="34604">MATHKPPTDEELTRRAQAGETGALGLLLARHQASMRAVALSLLGYGPDAEDAVQDAVLTALRRIGDVRDPEAVGAWLRAIVRNASRMRLRATRETPGLDGLDHLHLRDHEPSHPEQLIEQHAMHDWIWYAVEELPPQLRLVLMLRHFSGITSYREIAAVCEVPVGTVRSRLNQARGKMAQALLSTATQAHDDAAALTEESRHEAVATLEGAARGTLPREIAELWPAETELLGTLSPPGERTHPFPAMRRNREAGVRQHLRHVVASRDITLWEMDVTNPPGAANPCPPTLVWLMFRQNGRVRTLRVIFPEPPG</sequence>
<feature type="domain" description="RNA polymerase sigma-70 region 2" evidence="5">
    <location>
        <begin position="28"/>
        <end position="93"/>
    </location>
</feature>
<dbReference type="InterPro" id="IPR014284">
    <property type="entry name" value="RNA_pol_sigma-70_dom"/>
</dbReference>
<dbReference type="InterPro" id="IPR013249">
    <property type="entry name" value="RNA_pol_sigma70_r4_t2"/>
</dbReference>
<organism evidence="7 8">
    <name type="scientific">Streptomyces gibsoniae</name>
    <dbReference type="NCBI Taxonomy" id="3075529"/>
    <lineage>
        <taxon>Bacteria</taxon>
        <taxon>Bacillati</taxon>
        <taxon>Actinomycetota</taxon>
        <taxon>Actinomycetes</taxon>
        <taxon>Kitasatosporales</taxon>
        <taxon>Streptomycetaceae</taxon>
        <taxon>Streptomyces</taxon>
    </lineage>
</organism>
<reference evidence="8" key="1">
    <citation type="submission" date="2023-07" db="EMBL/GenBank/DDBJ databases">
        <title>30 novel species of actinomycetes from the DSMZ collection.</title>
        <authorList>
            <person name="Nouioui I."/>
        </authorList>
    </citation>
    <scope>NUCLEOTIDE SEQUENCE [LARGE SCALE GENOMIC DNA]</scope>
    <source>
        <strain evidence="8">DSM 41699</strain>
    </source>
</reference>
<dbReference type="InterPro" id="IPR013324">
    <property type="entry name" value="RNA_pol_sigma_r3/r4-like"/>
</dbReference>
<gene>
    <name evidence="7" type="ORF">RM764_28520</name>
</gene>
<accession>A0ABU2U153</accession>
<keyword evidence="3" id="KW-0731">Sigma factor</keyword>
<dbReference type="NCBIfam" id="TIGR02937">
    <property type="entry name" value="sigma70-ECF"/>
    <property type="match status" value="1"/>
</dbReference>
<comment type="similarity">
    <text evidence="1">Belongs to the sigma-70 factor family. ECF subfamily.</text>
</comment>
<proteinExistence type="inferred from homology"/>
<dbReference type="InterPro" id="IPR036388">
    <property type="entry name" value="WH-like_DNA-bd_sf"/>
</dbReference>
<feature type="domain" description="RNA polymerase sigma factor 70 region 4 type 2" evidence="6">
    <location>
        <begin position="125"/>
        <end position="178"/>
    </location>
</feature>
<protein>
    <submittedName>
        <fullName evidence="7">Sigma-70 family RNA polymerase sigma factor</fullName>
    </submittedName>
</protein>
<evidence type="ECO:0000313" key="8">
    <source>
        <dbReference type="Proteomes" id="UP001183809"/>
    </source>
</evidence>
<dbReference type="Pfam" id="PF04542">
    <property type="entry name" value="Sigma70_r2"/>
    <property type="match status" value="1"/>
</dbReference>
<dbReference type="PANTHER" id="PTHR43133">
    <property type="entry name" value="RNA POLYMERASE ECF-TYPE SIGMA FACTO"/>
    <property type="match status" value="1"/>
</dbReference>
<dbReference type="Gene3D" id="1.10.10.10">
    <property type="entry name" value="Winged helix-like DNA-binding domain superfamily/Winged helix DNA-binding domain"/>
    <property type="match status" value="1"/>
</dbReference>
<evidence type="ECO:0000259" key="6">
    <source>
        <dbReference type="Pfam" id="PF08281"/>
    </source>
</evidence>
<dbReference type="RefSeq" id="WP_311698364.1">
    <property type="nucleotide sequence ID" value="NZ_JAVREY010000044.1"/>
</dbReference>
<keyword evidence="8" id="KW-1185">Reference proteome</keyword>
<dbReference type="CDD" id="cd06171">
    <property type="entry name" value="Sigma70_r4"/>
    <property type="match status" value="1"/>
</dbReference>
<comment type="caution">
    <text evidence="7">The sequence shown here is derived from an EMBL/GenBank/DDBJ whole genome shotgun (WGS) entry which is preliminary data.</text>
</comment>
<evidence type="ECO:0000259" key="5">
    <source>
        <dbReference type="Pfam" id="PF04542"/>
    </source>
</evidence>
<dbReference type="SUPFAM" id="SSF88659">
    <property type="entry name" value="Sigma3 and sigma4 domains of RNA polymerase sigma factors"/>
    <property type="match status" value="1"/>
</dbReference>
<name>A0ABU2U153_9ACTN</name>
<evidence type="ECO:0000256" key="4">
    <source>
        <dbReference type="ARBA" id="ARBA00023163"/>
    </source>
</evidence>
<dbReference type="EMBL" id="JAVREY010000044">
    <property type="protein sequence ID" value="MDT0466903.1"/>
    <property type="molecule type" value="Genomic_DNA"/>
</dbReference>
<dbReference type="PANTHER" id="PTHR43133:SF53">
    <property type="entry name" value="ECF RNA POLYMERASE SIGMA-E FACTOR"/>
    <property type="match status" value="1"/>
</dbReference>
<keyword evidence="2" id="KW-0805">Transcription regulation</keyword>
<dbReference type="InterPro" id="IPR013325">
    <property type="entry name" value="RNA_pol_sigma_r2"/>
</dbReference>
<evidence type="ECO:0000256" key="3">
    <source>
        <dbReference type="ARBA" id="ARBA00023082"/>
    </source>
</evidence>